<organism evidence="2 3">
    <name type="scientific">Temnothorax longispinosus</name>
    <dbReference type="NCBI Taxonomy" id="300112"/>
    <lineage>
        <taxon>Eukaryota</taxon>
        <taxon>Metazoa</taxon>
        <taxon>Ecdysozoa</taxon>
        <taxon>Arthropoda</taxon>
        <taxon>Hexapoda</taxon>
        <taxon>Insecta</taxon>
        <taxon>Pterygota</taxon>
        <taxon>Neoptera</taxon>
        <taxon>Endopterygota</taxon>
        <taxon>Hymenoptera</taxon>
        <taxon>Apocrita</taxon>
        <taxon>Aculeata</taxon>
        <taxon>Formicoidea</taxon>
        <taxon>Formicidae</taxon>
        <taxon>Myrmicinae</taxon>
        <taxon>Temnothorax</taxon>
    </lineage>
</organism>
<dbReference type="GO" id="GO:0008237">
    <property type="term" value="F:metallopeptidase activity"/>
    <property type="evidence" value="ECO:0007669"/>
    <property type="project" value="InterPro"/>
</dbReference>
<dbReference type="Gene3D" id="1.10.390.10">
    <property type="entry name" value="Neutral Protease Domain 2"/>
    <property type="match status" value="1"/>
</dbReference>
<dbReference type="GO" id="GO:0043171">
    <property type="term" value="P:peptide catabolic process"/>
    <property type="evidence" value="ECO:0007669"/>
    <property type="project" value="TreeGrafter"/>
</dbReference>
<dbReference type="InterPro" id="IPR034015">
    <property type="entry name" value="M1_LTA4H"/>
</dbReference>
<dbReference type="GO" id="GO:0004301">
    <property type="term" value="F:epoxide hydrolase activity"/>
    <property type="evidence" value="ECO:0007669"/>
    <property type="project" value="TreeGrafter"/>
</dbReference>
<dbReference type="AlphaFoldDB" id="A0A4S2L6P3"/>
<dbReference type="GO" id="GO:0005829">
    <property type="term" value="C:cytosol"/>
    <property type="evidence" value="ECO:0007669"/>
    <property type="project" value="TreeGrafter"/>
</dbReference>
<dbReference type="STRING" id="300112.A0A4S2L6P3"/>
<dbReference type="GO" id="GO:0004177">
    <property type="term" value="F:aminopeptidase activity"/>
    <property type="evidence" value="ECO:0007669"/>
    <property type="project" value="TreeGrafter"/>
</dbReference>
<feature type="domain" description="Peptidase M1 membrane alanine aminopeptidase" evidence="1">
    <location>
        <begin position="18"/>
        <end position="178"/>
    </location>
</feature>
<evidence type="ECO:0000313" key="3">
    <source>
        <dbReference type="Proteomes" id="UP000310200"/>
    </source>
</evidence>
<proteinExistence type="predicted"/>
<protein>
    <submittedName>
        <fullName evidence="2">Leukotriene A(4) hydrolase</fullName>
    </submittedName>
</protein>
<keyword evidence="2" id="KW-0378">Hydrolase</keyword>
<evidence type="ECO:0000313" key="2">
    <source>
        <dbReference type="EMBL" id="TGZ56268.1"/>
    </source>
</evidence>
<feature type="non-terminal residue" evidence="2">
    <location>
        <position position="277"/>
    </location>
</feature>
<dbReference type="EMBL" id="QBLH01000363">
    <property type="protein sequence ID" value="TGZ56268.1"/>
    <property type="molecule type" value="Genomic_DNA"/>
</dbReference>
<sequence length="277" mass="32664">MQCPHMTFVSSTSLQGRYFMTSTIVQNIIETWIGKIVPIKDFEHLWLIKGLSTFIYRNPINNVKLINDIREFLEIKAINNVLNMQEEHRTDSLVHRDSTKLPMNIIKYVSEQGCVFLNYLQDLLGGPRDFWNFLEKCFFNRHIVGNSEYLTTNDFKESLYDHFKEKYEELNSVKWDEWFNQPGIPPSYRDFMAIQKTDCHHKADSLVVEQEDEESRNLILEVAPNNEIVKIEFLTYLLTLPTDLSPAKLQLIESFLADPLLMPNCEIMFLWLRLCIK</sequence>
<dbReference type="Pfam" id="PF01433">
    <property type="entry name" value="Peptidase_M1"/>
    <property type="match status" value="1"/>
</dbReference>
<dbReference type="SUPFAM" id="SSF55486">
    <property type="entry name" value="Metalloproteases ('zincins'), catalytic domain"/>
    <property type="match status" value="1"/>
</dbReference>
<dbReference type="Proteomes" id="UP000310200">
    <property type="component" value="Unassembled WGS sequence"/>
</dbReference>
<keyword evidence="3" id="KW-1185">Reference proteome</keyword>
<evidence type="ECO:0000259" key="1">
    <source>
        <dbReference type="Pfam" id="PF01433"/>
    </source>
</evidence>
<dbReference type="InterPro" id="IPR027268">
    <property type="entry name" value="Peptidase_M4/M1_CTD_sf"/>
</dbReference>
<gene>
    <name evidence="2" type="ORF">DBV15_12544</name>
</gene>
<dbReference type="PANTHER" id="PTHR45726:SF3">
    <property type="entry name" value="LEUKOTRIENE A-4 HYDROLASE"/>
    <property type="match status" value="1"/>
</dbReference>
<accession>A0A4S2L6P3</accession>
<name>A0A4S2L6P3_9HYME</name>
<dbReference type="PANTHER" id="PTHR45726">
    <property type="entry name" value="LEUKOTRIENE A-4 HYDROLASE"/>
    <property type="match status" value="1"/>
</dbReference>
<dbReference type="GO" id="GO:0008270">
    <property type="term" value="F:zinc ion binding"/>
    <property type="evidence" value="ECO:0007669"/>
    <property type="project" value="InterPro"/>
</dbReference>
<reference evidence="2 3" key="1">
    <citation type="journal article" date="2019" name="Philos. Trans. R. Soc. Lond., B, Biol. Sci.">
        <title>Ant behaviour and brain gene expression of defending hosts depend on the ecological success of the intruding social parasite.</title>
        <authorList>
            <person name="Kaur R."/>
            <person name="Stoldt M."/>
            <person name="Jongepier E."/>
            <person name="Feldmeyer B."/>
            <person name="Menzel F."/>
            <person name="Bornberg-Bauer E."/>
            <person name="Foitzik S."/>
        </authorList>
    </citation>
    <scope>NUCLEOTIDE SEQUENCE [LARGE SCALE GENOMIC DNA]</scope>
    <source>
        <tissue evidence="2">Whole body</tissue>
    </source>
</reference>
<dbReference type="InterPro" id="IPR014782">
    <property type="entry name" value="Peptidase_M1_dom"/>
</dbReference>
<comment type="caution">
    <text evidence="2">The sequence shown here is derived from an EMBL/GenBank/DDBJ whole genome shotgun (WGS) entry which is preliminary data.</text>
</comment>